<comment type="cofactor">
    <cofactor evidence="1">
        <name>pantetheine 4'-phosphate</name>
        <dbReference type="ChEBI" id="CHEBI:47942"/>
    </cofactor>
</comment>
<name>A0ABT8HTJ4_9BACL</name>
<dbReference type="Gene3D" id="3.30.559.30">
    <property type="entry name" value="Nonribosomal peptide synthetase, condensation domain"/>
    <property type="match status" value="2"/>
</dbReference>
<dbReference type="EMBL" id="JAUHTR010000002">
    <property type="protein sequence ID" value="MDN4524091.1"/>
    <property type="molecule type" value="Genomic_DNA"/>
</dbReference>
<keyword evidence="4" id="KW-0597">Phosphoprotein</keyword>
<dbReference type="Gene3D" id="3.30.559.10">
    <property type="entry name" value="Chloramphenicol acetyltransferase-like domain"/>
    <property type="match status" value="2"/>
</dbReference>
<dbReference type="SMART" id="SM00823">
    <property type="entry name" value="PKS_PP"/>
    <property type="match status" value="1"/>
</dbReference>
<dbReference type="RefSeq" id="WP_301165143.1">
    <property type="nucleotide sequence ID" value="NZ_JAUHTR010000002.1"/>
</dbReference>
<proteinExistence type="inferred from homology"/>
<dbReference type="PROSITE" id="PS00455">
    <property type="entry name" value="AMP_BINDING"/>
    <property type="match status" value="1"/>
</dbReference>
<dbReference type="Pfam" id="PF00550">
    <property type="entry name" value="PP-binding"/>
    <property type="match status" value="1"/>
</dbReference>
<dbReference type="InterPro" id="IPR000873">
    <property type="entry name" value="AMP-dep_synth/lig_dom"/>
</dbReference>
<keyword evidence="3" id="KW-0596">Phosphopantetheine</keyword>
<dbReference type="Pfam" id="PF00501">
    <property type="entry name" value="AMP-binding"/>
    <property type="match status" value="1"/>
</dbReference>
<sequence length="1484" mass="169627">MEIKQRYETSSAQRRLFIQQQFNPESTAYNLPAVFKMEGLLDIEKLNQAFQKLIERHESMRTFFEIDLDNSDISQIVEDEVPFSLEMIKSERNQLNTLLEDLVRPFHLEKGPLFRSKIIDVGDDSYYLFFDIHHIIADGTSIQNIIREVVLLYENAELPPVDVQYIDFVMWQNDLADGEEFRKQEAYWMEQFKDELPVLNLQTDYQRPAQKSGVGKYIRFHLEEVVVESLKDMARQEDTTLYMVLFSLYTTLLYRYTDQNDMVIGTPIAGRRDAQLEAVIGMFVNTLAIRVKPKGEMTFRQLLREVKDITLAAYENQDFPLDQLAEKLDINRSSDRHPMFDTMFVLQNMDIADAQINGLTIQPHELPSCGAKFDITLELTEIEKGLSGKLEYNTDLFSTKTAERLAGHFAFLAHQAAAEPDTRLHDCELLGEQEKEDILAGFNQAPTEFPKASIAELFEEQVERHPQKPAIRYHEKFYTYRQLNEKANQLAHTLQAKGIGPGKAVGIIAERSLELIVGMLGVTKTGAAYVPVEPDYPAQRIQHMLEDSGSNLLLMHGTLQQELPPHIKVLDLLDNNLYHSEKKNPVVVCDPDETAVIIFTSGTTGRPKGIMIKHRGVSRLVKQARYVELNEETRMLQTCSLGFDVFTFETWAPLLNGGELYLVEKELYLDAERLKPFLAAHKINFMVPTTALFNHLVNQDPETFFPTGTIIVGGEAMSLSHVRLLQQYNPTVTLMNGYGPAECTTYSTVYKVGVSEKGSIPLGKPITSTVCYILDSSFQPVPVGVAGELFVGGDGLSAGYSNRPELTQEKFIKVPAISQHTLYRSGDLVKWQEDGNIVYLGRRDDQVKIRGYRIELDEIKQQISNMDEILETFILPIKTVGKDTRLCAYYTAKRLIAEEEVRSHLKKHLPDFMMPELYVQLDQMPLSPNNKVNRKELPVPNQAVPSLHQGVVSWKNDIERLVAEVWQEVLSVEAVKPADNFFVLGGHSLKATLTVAKLRKALDLELGLNDLFANPTVEALAVCLMKKKKVSLPDVKVAEKKALYPATSQQTRMYVLEKSKRVPDTSHNITDLHWIDGPLNIEHLNRVLQQLIDRHDSLRISYCTSAEGVMFKVHDTLDYRIEVVECTEEQVPEQIQKFIRPYSMTGSPLFRIGLIRVAPEKHLLIFDIHHSISDGYSLGLLAYEFMTLFQGGQLHELKYQYKDYVMWQRVLNTTDYMAKQEQFWLNSFKGRLPILNLPLDYTRPAEKTFVGDSTSFMISEELTLKLKELAISENTTLYMVLLTAYYMLLHKYSGAEDIVIGAPVAGRNQAEFQDLFGLFVNTLPFRNYPMANKIVHQFLKDVSESTIQAFEHQDYQLEQLLAKLKIKPSANRNPLFDTIFVLQNMDIPPFEVEGLHFNPYSNTRSTSILDIILIAKEDNGRLYFTFEYCTNLFKKETVSQMQVHFERMLEIMAGSEMNMTIGELELDPQEKAVPTINTTETFTF</sequence>
<dbReference type="InterPro" id="IPR023213">
    <property type="entry name" value="CAT-like_dom_sf"/>
</dbReference>
<dbReference type="SUPFAM" id="SSF56801">
    <property type="entry name" value="Acetyl-CoA synthetase-like"/>
    <property type="match status" value="1"/>
</dbReference>
<comment type="caution">
    <text evidence="6">The sequence shown here is derived from an EMBL/GenBank/DDBJ whole genome shotgun (WGS) entry which is preliminary data.</text>
</comment>
<dbReference type="Proteomes" id="UP001172721">
    <property type="component" value="Unassembled WGS sequence"/>
</dbReference>
<dbReference type="PANTHER" id="PTHR45527:SF1">
    <property type="entry name" value="FATTY ACID SYNTHASE"/>
    <property type="match status" value="1"/>
</dbReference>
<evidence type="ECO:0000313" key="6">
    <source>
        <dbReference type="EMBL" id="MDN4524091.1"/>
    </source>
</evidence>
<dbReference type="CDD" id="cd12117">
    <property type="entry name" value="A_NRPS_Srf_like"/>
    <property type="match status" value="1"/>
</dbReference>
<dbReference type="Gene3D" id="2.30.38.10">
    <property type="entry name" value="Luciferase, Domain 3"/>
    <property type="match status" value="1"/>
</dbReference>
<evidence type="ECO:0000256" key="1">
    <source>
        <dbReference type="ARBA" id="ARBA00001957"/>
    </source>
</evidence>
<dbReference type="SUPFAM" id="SSF52777">
    <property type="entry name" value="CoA-dependent acyltransferases"/>
    <property type="match status" value="4"/>
</dbReference>
<dbReference type="PANTHER" id="PTHR45527">
    <property type="entry name" value="NONRIBOSOMAL PEPTIDE SYNTHETASE"/>
    <property type="match status" value="1"/>
</dbReference>
<dbReference type="InterPro" id="IPR009081">
    <property type="entry name" value="PP-bd_ACP"/>
</dbReference>
<dbReference type="InterPro" id="IPR020845">
    <property type="entry name" value="AMP-binding_CS"/>
</dbReference>
<dbReference type="NCBIfam" id="TIGR01733">
    <property type="entry name" value="AA-adenyl-dom"/>
    <property type="match status" value="1"/>
</dbReference>
<dbReference type="Gene3D" id="1.10.1200.10">
    <property type="entry name" value="ACP-like"/>
    <property type="match status" value="1"/>
</dbReference>
<organism evidence="6 7">
    <name type="scientific">Fictibacillus fluitans</name>
    <dbReference type="NCBI Taxonomy" id="3058422"/>
    <lineage>
        <taxon>Bacteria</taxon>
        <taxon>Bacillati</taxon>
        <taxon>Bacillota</taxon>
        <taxon>Bacilli</taxon>
        <taxon>Bacillales</taxon>
        <taxon>Fictibacillaceae</taxon>
        <taxon>Fictibacillus</taxon>
    </lineage>
</organism>
<gene>
    <name evidence="6" type="ORF">QYB97_06375</name>
</gene>
<evidence type="ECO:0000256" key="3">
    <source>
        <dbReference type="ARBA" id="ARBA00022450"/>
    </source>
</evidence>
<dbReference type="Pfam" id="PF00668">
    <property type="entry name" value="Condensation"/>
    <property type="match status" value="2"/>
</dbReference>
<evidence type="ECO:0000256" key="4">
    <source>
        <dbReference type="ARBA" id="ARBA00022553"/>
    </source>
</evidence>
<keyword evidence="7" id="KW-1185">Reference proteome</keyword>
<dbReference type="InterPro" id="IPR045851">
    <property type="entry name" value="AMP-bd_C_sf"/>
</dbReference>
<dbReference type="InterPro" id="IPR010071">
    <property type="entry name" value="AA_adenyl_dom"/>
</dbReference>
<comment type="similarity">
    <text evidence="2">Belongs to the ATP-dependent AMP-binding enzyme family.</text>
</comment>
<dbReference type="Gene3D" id="3.30.300.30">
    <property type="match status" value="1"/>
</dbReference>
<evidence type="ECO:0000313" key="7">
    <source>
        <dbReference type="Proteomes" id="UP001172721"/>
    </source>
</evidence>
<dbReference type="InterPro" id="IPR020806">
    <property type="entry name" value="PKS_PP-bd"/>
</dbReference>
<accession>A0ABT8HTJ4</accession>
<dbReference type="CDD" id="cd19531">
    <property type="entry name" value="LCL_NRPS-like"/>
    <property type="match status" value="2"/>
</dbReference>
<dbReference type="InterPro" id="IPR001242">
    <property type="entry name" value="Condensation_dom"/>
</dbReference>
<evidence type="ECO:0000259" key="5">
    <source>
        <dbReference type="PROSITE" id="PS50075"/>
    </source>
</evidence>
<feature type="domain" description="Carrier" evidence="5">
    <location>
        <begin position="953"/>
        <end position="1028"/>
    </location>
</feature>
<dbReference type="Gene3D" id="3.40.50.980">
    <property type="match status" value="2"/>
</dbReference>
<dbReference type="SUPFAM" id="SSF47336">
    <property type="entry name" value="ACP-like"/>
    <property type="match status" value="1"/>
</dbReference>
<protein>
    <submittedName>
        <fullName evidence="6">Amino acid adenylation domain-containing protein</fullName>
    </submittedName>
</protein>
<dbReference type="InterPro" id="IPR036736">
    <property type="entry name" value="ACP-like_sf"/>
</dbReference>
<dbReference type="PROSITE" id="PS50075">
    <property type="entry name" value="CARRIER"/>
    <property type="match status" value="1"/>
</dbReference>
<reference evidence="6" key="1">
    <citation type="submission" date="2023-07" db="EMBL/GenBank/DDBJ databases">
        <title>Fictibacillus sp. isolated from freshwater pond.</title>
        <authorList>
            <person name="Kirdat K."/>
            <person name="Bhat A."/>
            <person name="Mourya A."/>
            <person name="Yadav A."/>
        </authorList>
    </citation>
    <scope>NUCLEOTIDE SEQUENCE</scope>
    <source>
        <strain evidence="6">NE201</strain>
    </source>
</reference>
<evidence type="ECO:0000256" key="2">
    <source>
        <dbReference type="ARBA" id="ARBA00006432"/>
    </source>
</evidence>